<comment type="caution">
    <text evidence="2">The sequence shown here is derived from an EMBL/GenBank/DDBJ whole genome shotgun (WGS) entry which is preliminary data.</text>
</comment>
<dbReference type="InterPro" id="IPR015943">
    <property type="entry name" value="WD40/YVTN_repeat-like_dom_sf"/>
</dbReference>
<evidence type="ECO:0000313" key="3">
    <source>
        <dbReference type="Proteomes" id="UP000018320"/>
    </source>
</evidence>
<dbReference type="AlphaFoldDB" id="V6TDU5"/>
<name>V6TDU5_GIAIN</name>
<dbReference type="VEuPathDB" id="GiardiaDB:GL50581_1082"/>
<dbReference type="EMBL" id="AHGT01000038">
    <property type="protein sequence ID" value="ESU36839.1"/>
    <property type="molecule type" value="Genomic_DNA"/>
</dbReference>
<evidence type="ECO:0000313" key="2">
    <source>
        <dbReference type="EMBL" id="ESU36839.1"/>
    </source>
</evidence>
<gene>
    <name evidence="2" type="ORF">DHA2_8880</name>
</gene>
<organism evidence="2 3">
    <name type="scientific">Giardia intestinalis</name>
    <name type="common">Giardia lamblia</name>
    <dbReference type="NCBI Taxonomy" id="5741"/>
    <lineage>
        <taxon>Eukaryota</taxon>
        <taxon>Metamonada</taxon>
        <taxon>Diplomonadida</taxon>
        <taxon>Hexamitidae</taxon>
        <taxon>Giardiinae</taxon>
        <taxon>Giardia</taxon>
    </lineage>
</organism>
<accession>V6TDU5</accession>
<reference evidence="2 3" key="2">
    <citation type="journal article" date="2013" name="Genome Biol. Evol.">
        <title>Genome sequencing of Giardia lamblia genotypes A2 and B isolates (DH and GS) and comparative analysis with the genomes of genotypes A1 and E (WB and Pig).</title>
        <authorList>
            <person name="Adam R.D."/>
            <person name="Dahlstrom E.W."/>
            <person name="Martens C.A."/>
            <person name="Bruno D.P."/>
            <person name="Barbian K.D."/>
            <person name="Ricklefs S.M."/>
            <person name="Hernandez M.M."/>
            <person name="Narla N.P."/>
            <person name="Patel R.B."/>
            <person name="Porcella S.F."/>
            <person name="Nash T.E."/>
        </authorList>
    </citation>
    <scope>NUCLEOTIDE SEQUENCE [LARGE SCALE GENOMIC DNA]</scope>
    <source>
        <strain evidence="2 3">DH</strain>
    </source>
</reference>
<dbReference type="SUPFAM" id="SSF50978">
    <property type="entry name" value="WD40 repeat-like"/>
    <property type="match status" value="1"/>
</dbReference>
<dbReference type="Gene3D" id="2.130.10.10">
    <property type="entry name" value="YVTN repeat-like/Quinoprotein amine dehydrogenase"/>
    <property type="match status" value="1"/>
</dbReference>
<sequence>MLTQCSLQIIEIEATMTLTPLQSARIILADDVGFVRVMYPMLPNLNGGQAHRINSVSRYSVPITAMCYGETEETVIMAYKDGKVEIYHIPLKFTAYTNGTYKFDEPRLITYTNISVVVDVAEHRVYRETVDDKDQALRQRISPREIRAIAFAKPNNLVMITSNSKVHRFILENNDNGKPSITFMSSFQMSLNIQAPRPLPAPTLGDFVQEEPPPELRNASSEAYILIPIGQKIYAACGGWGHAPRIYDSASGKVVYVPRDPPPSFPARAALRFIATCFCYDEKDGIFVVGDMDGWIHCYKTGLWGPAVPIAERPENISGWSEPQELKKRKGRPIQSVSELVPHNVVDDVHKQPYQLSEGVISSAALWYNRNFERKVCAVSIVTVRLDDGIGKYLCASNGEGTCDLLSLESGKLCRRFNKHGGAVKCFASLRLNEVLAAHMNKSFSRKIQRLSDDQSANSDSTDSTSDSLSSEISEDDANQKSVAAVVLGNSSTAHKDMKTTDTLIFTGCLDKFLRVYIPGSREPLCSHYVVNSPLILLASFGKMRYERALEESGDPTEEATSSESESFDDETKRPADLPEDSIDNIDLNLNITTSVLQKKNTQKVIKR</sequence>
<feature type="region of interest" description="Disordered" evidence="1">
    <location>
        <begin position="449"/>
        <end position="477"/>
    </location>
</feature>
<feature type="region of interest" description="Disordered" evidence="1">
    <location>
        <begin position="550"/>
        <end position="582"/>
    </location>
</feature>
<dbReference type="Proteomes" id="UP000018320">
    <property type="component" value="Unassembled WGS sequence"/>
</dbReference>
<evidence type="ECO:0000256" key="1">
    <source>
        <dbReference type="SAM" id="MobiDB-lite"/>
    </source>
</evidence>
<dbReference type="VEuPathDB" id="GiardiaDB:DHA2_8880"/>
<dbReference type="VEuPathDB" id="GiardiaDB:GL50803_008880"/>
<feature type="compositionally biased region" description="Low complexity" evidence="1">
    <location>
        <begin position="454"/>
        <end position="472"/>
    </location>
</feature>
<dbReference type="InterPro" id="IPR036322">
    <property type="entry name" value="WD40_repeat_dom_sf"/>
</dbReference>
<dbReference type="VEuPathDB" id="GiardiaDB:QR46_3433"/>
<reference evidence="3" key="1">
    <citation type="submission" date="2012-02" db="EMBL/GenBank/DDBJ databases">
        <title>Genome sequencing of Giardia lamblia Genotypes A2 and B isolates (DH and GS) and comparative analysis with the genomes of Genotypes A1 and E (WB and Pig).</title>
        <authorList>
            <person name="Adam R."/>
            <person name="Dahlstrom E."/>
            <person name="Martens C."/>
            <person name="Bruno D."/>
            <person name="Barbian K."/>
            <person name="Porcella S.F."/>
            <person name="Nash T."/>
        </authorList>
    </citation>
    <scope>NUCLEOTIDE SEQUENCE</scope>
    <source>
        <strain evidence="3">DH</strain>
    </source>
</reference>
<proteinExistence type="predicted"/>
<protein>
    <submittedName>
        <fullName evidence="2">Uncharacterized protein</fullName>
    </submittedName>
</protein>